<dbReference type="Pfam" id="PF20684">
    <property type="entry name" value="Fung_rhodopsin"/>
    <property type="match status" value="1"/>
</dbReference>
<feature type="compositionally biased region" description="Polar residues" evidence="6">
    <location>
        <begin position="373"/>
        <end position="386"/>
    </location>
</feature>
<sequence length="403" mass="45009">MTLGSLKRFQPDDYLMLLALCFYTTLVATINIVRYTSSNLLPPGYDTADLSEQDIQERTYGSKLILVVEQCQCCTIWLAKACLLTLYFRLTTMRREHIAIKALCGYVAFGFVFMEIFYFGVWCRPFSNYWAVPTPNVQCDAATDHLITNAVLNLSSDCAMIAIGLPMFVRLSLPWRKKIPLIGIFSLGIFVILAAILNKVYSFSQPFGSLWTYWYVRESSTALLVANLPFVWTFWRRVATGHGSIDGVSRRASASPEEALSKGEKEMKRRDTVDRRPSFPWLVYGGGDAQADLEMGRSGKRRAAGGGMTLDEILRESNTDLTASEKISPFTHPGLFFSRQARSSNNDDGSDAQLQKAVVKEGVEKDLVRRDSGSSATRLQNETPVSSVFPHSLNSRKSAGSFL</sequence>
<accession>A0A4V5NH85</accession>
<comment type="caution">
    <text evidence="9">The sequence shown here is derived from an EMBL/GenBank/DDBJ whole genome shotgun (WGS) entry which is preliminary data.</text>
</comment>
<proteinExistence type="inferred from homology"/>
<evidence type="ECO:0000256" key="2">
    <source>
        <dbReference type="ARBA" id="ARBA00022692"/>
    </source>
</evidence>
<dbReference type="AlphaFoldDB" id="A0A4V5NH85"/>
<evidence type="ECO:0000259" key="8">
    <source>
        <dbReference type="Pfam" id="PF20684"/>
    </source>
</evidence>
<feature type="transmembrane region" description="Helical" evidence="7">
    <location>
        <begin position="150"/>
        <end position="169"/>
    </location>
</feature>
<dbReference type="EMBL" id="NAJQ01000142">
    <property type="protein sequence ID" value="TKA77249.1"/>
    <property type="molecule type" value="Genomic_DNA"/>
</dbReference>
<dbReference type="STRING" id="329884.A0A4V5NH85"/>
<keyword evidence="2 7" id="KW-0812">Transmembrane</keyword>
<gene>
    <name evidence="9" type="ORF">B0A55_06149</name>
</gene>
<evidence type="ECO:0000256" key="5">
    <source>
        <dbReference type="ARBA" id="ARBA00038359"/>
    </source>
</evidence>
<dbReference type="GO" id="GO:0016020">
    <property type="term" value="C:membrane"/>
    <property type="evidence" value="ECO:0007669"/>
    <property type="project" value="UniProtKB-SubCell"/>
</dbReference>
<comment type="subcellular location">
    <subcellularLocation>
        <location evidence="1">Membrane</location>
        <topology evidence="1">Multi-pass membrane protein</topology>
    </subcellularLocation>
</comment>
<dbReference type="Proteomes" id="UP000309340">
    <property type="component" value="Unassembled WGS sequence"/>
</dbReference>
<evidence type="ECO:0000313" key="10">
    <source>
        <dbReference type="Proteomes" id="UP000309340"/>
    </source>
</evidence>
<name>A0A4V5NH85_9PEZI</name>
<feature type="compositionally biased region" description="Polar residues" evidence="6">
    <location>
        <begin position="392"/>
        <end position="403"/>
    </location>
</feature>
<evidence type="ECO:0000256" key="6">
    <source>
        <dbReference type="SAM" id="MobiDB-lite"/>
    </source>
</evidence>
<evidence type="ECO:0000256" key="3">
    <source>
        <dbReference type="ARBA" id="ARBA00022989"/>
    </source>
</evidence>
<evidence type="ECO:0000256" key="7">
    <source>
        <dbReference type="SAM" id="Phobius"/>
    </source>
</evidence>
<feature type="compositionally biased region" description="Basic and acidic residues" evidence="6">
    <location>
        <begin position="363"/>
        <end position="372"/>
    </location>
</feature>
<feature type="domain" description="Rhodopsin" evidence="8">
    <location>
        <begin position="7"/>
        <end position="236"/>
    </location>
</feature>
<feature type="transmembrane region" description="Helical" evidence="7">
    <location>
        <begin position="98"/>
        <end position="121"/>
    </location>
</feature>
<dbReference type="OrthoDB" id="3903189at2759"/>
<comment type="similarity">
    <text evidence="5">Belongs to the SAT4 family.</text>
</comment>
<feature type="region of interest" description="Disordered" evidence="6">
    <location>
        <begin position="363"/>
        <end position="403"/>
    </location>
</feature>
<protein>
    <recommendedName>
        <fullName evidence="8">Rhodopsin domain-containing protein</fullName>
    </recommendedName>
</protein>
<feature type="transmembrane region" description="Helical" evidence="7">
    <location>
        <begin position="14"/>
        <end position="33"/>
    </location>
</feature>
<dbReference type="InterPro" id="IPR052337">
    <property type="entry name" value="SAT4-like"/>
</dbReference>
<organism evidence="9 10">
    <name type="scientific">Friedmanniomyces simplex</name>
    <dbReference type="NCBI Taxonomy" id="329884"/>
    <lineage>
        <taxon>Eukaryota</taxon>
        <taxon>Fungi</taxon>
        <taxon>Dikarya</taxon>
        <taxon>Ascomycota</taxon>
        <taxon>Pezizomycotina</taxon>
        <taxon>Dothideomycetes</taxon>
        <taxon>Dothideomycetidae</taxon>
        <taxon>Mycosphaerellales</taxon>
        <taxon>Teratosphaeriaceae</taxon>
        <taxon>Friedmanniomyces</taxon>
    </lineage>
</organism>
<feature type="transmembrane region" description="Helical" evidence="7">
    <location>
        <begin position="181"/>
        <end position="201"/>
    </location>
</feature>
<keyword evidence="10" id="KW-1185">Reference proteome</keyword>
<dbReference type="InterPro" id="IPR049326">
    <property type="entry name" value="Rhodopsin_dom_fungi"/>
</dbReference>
<dbReference type="PANTHER" id="PTHR33048:SF47">
    <property type="entry name" value="INTEGRAL MEMBRANE PROTEIN-RELATED"/>
    <property type="match status" value="1"/>
</dbReference>
<evidence type="ECO:0000256" key="4">
    <source>
        <dbReference type="ARBA" id="ARBA00023136"/>
    </source>
</evidence>
<reference evidence="9 10" key="1">
    <citation type="submission" date="2017-03" db="EMBL/GenBank/DDBJ databases">
        <title>Genomes of endolithic fungi from Antarctica.</title>
        <authorList>
            <person name="Coleine C."/>
            <person name="Masonjones S."/>
            <person name="Stajich J.E."/>
        </authorList>
    </citation>
    <scope>NUCLEOTIDE SEQUENCE [LARGE SCALE GENOMIC DNA]</scope>
    <source>
        <strain evidence="9 10">CCFEE 5184</strain>
    </source>
</reference>
<evidence type="ECO:0000256" key="1">
    <source>
        <dbReference type="ARBA" id="ARBA00004141"/>
    </source>
</evidence>
<keyword evidence="3 7" id="KW-1133">Transmembrane helix</keyword>
<evidence type="ECO:0000313" key="9">
    <source>
        <dbReference type="EMBL" id="TKA77249.1"/>
    </source>
</evidence>
<dbReference type="PANTHER" id="PTHR33048">
    <property type="entry name" value="PTH11-LIKE INTEGRAL MEMBRANE PROTEIN (AFU_ORTHOLOGUE AFUA_5G11245)"/>
    <property type="match status" value="1"/>
</dbReference>
<feature type="transmembrane region" description="Helical" evidence="7">
    <location>
        <begin position="213"/>
        <end position="235"/>
    </location>
</feature>
<keyword evidence="4 7" id="KW-0472">Membrane</keyword>